<dbReference type="AlphaFoldDB" id="X1NL98"/>
<comment type="caution">
    <text evidence="1">The sequence shown here is derived from an EMBL/GenBank/DDBJ whole genome shotgun (WGS) entry which is preliminary data.</text>
</comment>
<proteinExistence type="predicted"/>
<accession>X1NL98</accession>
<name>X1NL98_9ZZZZ</name>
<evidence type="ECO:0000313" key="1">
    <source>
        <dbReference type="EMBL" id="GAI27570.1"/>
    </source>
</evidence>
<protein>
    <submittedName>
        <fullName evidence="1">Uncharacterized protein</fullName>
    </submittedName>
</protein>
<gene>
    <name evidence="1" type="ORF">S06H3_24761</name>
</gene>
<dbReference type="EMBL" id="BARV01013924">
    <property type="protein sequence ID" value="GAI27570.1"/>
    <property type="molecule type" value="Genomic_DNA"/>
</dbReference>
<organism evidence="1">
    <name type="scientific">marine sediment metagenome</name>
    <dbReference type="NCBI Taxonomy" id="412755"/>
    <lineage>
        <taxon>unclassified sequences</taxon>
        <taxon>metagenomes</taxon>
        <taxon>ecological metagenomes</taxon>
    </lineage>
</organism>
<reference evidence="1" key="1">
    <citation type="journal article" date="2014" name="Front. Microbiol.">
        <title>High frequency of phylogenetically diverse reductive dehalogenase-homologous genes in deep subseafloor sedimentary metagenomes.</title>
        <authorList>
            <person name="Kawai M."/>
            <person name="Futagami T."/>
            <person name="Toyoda A."/>
            <person name="Takaki Y."/>
            <person name="Nishi S."/>
            <person name="Hori S."/>
            <person name="Arai W."/>
            <person name="Tsubouchi T."/>
            <person name="Morono Y."/>
            <person name="Uchiyama I."/>
            <person name="Ito T."/>
            <person name="Fujiyama A."/>
            <person name="Inagaki F."/>
            <person name="Takami H."/>
        </authorList>
    </citation>
    <scope>NUCLEOTIDE SEQUENCE</scope>
    <source>
        <strain evidence="1">Expedition CK06-06</strain>
    </source>
</reference>
<sequence>MTERYAIEYIDIADKIACSWHDYNVFKIVEVKKWQMKMMQNSRKRRKNK</sequence>
<feature type="non-terminal residue" evidence="1">
    <location>
        <position position="49"/>
    </location>
</feature>